<dbReference type="Proteomes" id="UP000827872">
    <property type="component" value="Linkage Group LG15"/>
</dbReference>
<evidence type="ECO:0000313" key="2">
    <source>
        <dbReference type="Proteomes" id="UP000827872"/>
    </source>
</evidence>
<gene>
    <name evidence="1" type="ORF">K3G42_010932</name>
</gene>
<name>A0ACB8EVY1_9SAUR</name>
<evidence type="ECO:0000313" key="1">
    <source>
        <dbReference type="EMBL" id="KAH7996781.1"/>
    </source>
</evidence>
<keyword evidence="2" id="KW-1185">Reference proteome</keyword>
<organism evidence="1 2">
    <name type="scientific">Sphaerodactylus townsendi</name>
    <dbReference type="NCBI Taxonomy" id="933632"/>
    <lineage>
        <taxon>Eukaryota</taxon>
        <taxon>Metazoa</taxon>
        <taxon>Chordata</taxon>
        <taxon>Craniata</taxon>
        <taxon>Vertebrata</taxon>
        <taxon>Euteleostomi</taxon>
        <taxon>Lepidosauria</taxon>
        <taxon>Squamata</taxon>
        <taxon>Bifurcata</taxon>
        <taxon>Gekkota</taxon>
        <taxon>Sphaerodactylidae</taxon>
        <taxon>Sphaerodactylus</taxon>
    </lineage>
</organism>
<proteinExistence type="predicted"/>
<protein>
    <submittedName>
        <fullName evidence="1">Uncharacterized protein</fullName>
    </submittedName>
</protein>
<accession>A0ACB8EVY1</accession>
<comment type="caution">
    <text evidence="1">The sequence shown here is derived from an EMBL/GenBank/DDBJ whole genome shotgun (WGS) entry which is preliminary data.</text>
</comment>
<sequence length="144" mass="15888">MQLQAAGAQEDKRKKTRPSCRGVQRPTACKRTGKDLLAPQRFHCQTQEKGTEAEGRPPSPAGPELGIASQQYIALSLRYSPAAPLRNMNSPLSLNAFGGHDSLCIMGKAHNILQALASFEIHHPLSGNSRRTRRLPWPRVPWES</sequence>
<dbReference type="EMBL" id="CM037628">
    <property type="protein sequence ID" value="KAH7996781.1"/>
    <property type="molecule type" value="Genomic_DNA"/>
</dbReference>
<reference evidence="1" key="1">
    <citation type="submission" date="2021-08" db="EMBL/GenBank/DDBJ databases">
        <title>The first chromosome-level gecko genome reveals the dynamic sex chromosomes of Neotropical dwarf geckos (Sphaerodactylidae: Sphaerodactylus).</title>
        <authorList>
            <person name="Pinto B.J."/>
            <person name="Keating S.E."/>
            <person name="Gamble T."/>
        </authorList>
    </citation>
    <scope>NUCLEOTIDE SEQUENCE</scope>
    <source>
        <strain evidence="1">TG3544</strain>
    </source>
</reference>